<evidence type="ECO:0000313" key="1">
    <source>
        <dbReference type="EMBL" id="QJA61385.1"/>
    </source>
</evidence>
<accession>A0A6M3IWG2</accession>
<organism evidence="1">
    <name type="scientific">viral metagenome</name>
    <dbReference type="NCBI Taxonomy" id="1070528"/>
    <lineage>
        <taxon>unclassified sequences</taxon>
        <taxon>metagenomes</taxon>
        <taxon>organismal metagenomes</taxon>
    </lineage>
</organism>
<sequence length="77" mass="8385">MDVSKKSIGVLIDELITTNIKCWMAQEKLMGADSDIDAGKAAKDAQALNARRNSLIRAIDEMLGQGDITLTEKSYAK</sequence>
<gene>
    <name evidence="1" type="ORF">MM415B00949_0009</name>
</gene>
<protein>
    <submittedName>
        <fullName evidence="1">Uncharacterized protein</fullName>
    </submittedName>
</protein>
<reference evidence="1" key="1">
    <citation type="submission" date="2020-03" db="EMBL/GenBank/DDBJ databases">
        <title>The deep terrestrial virosphere.</title>
        <authorList>
            <person name="Holmfeldt K."/>
            <person name="Nilsson E."/>
            <person name="Simone D."/>
            <person name="Lopez-Fernandez M."/>
            <person name="Wu X."/>
            <person name="de Brujin I."/>
            <person name="Lundin D."/>
            <person name="Andersson A."/>
            <person name="Bertilsson S."/>
            <person name="Dopson M."/>
        </authorList>
    </citation>
    <scope>NUCLEOTIDE SEQUENCE</scope>
    <source>
        <strain evidence="1">MM415B00949</strain>
    </source>
</reference>
<dbReference type="EMBL" id="MT141440">
    <property type="protein sequence ID" value="QJA61385.1"/>
    <property type="molecule type" value="Genomic_DNA"/>
</dbReference>
<proteinExistence type="predicted"/>
<name>A0A6M3IWG2_9ZZZZ</name>
<dbReference type="AlphaFoldDB" id="A0A6M3IWG2"/>